<evidence type="ECO:0000313" key="1">
    <source>
        <dbReference type="EMBL" id="TSP14542.1"/>
    </source>
</evidence>
<reference evidence="1 3" key="1">
    <citation type="submission" date="2019-05" db="EMBL/GenBank/DDBJ databases">
        <title>Whole genome sequence analysis of Cupriavidus campinensis S14E4C strain.</title>
        <authorList>
            <person name="Abbaszade G."/>
            <person name="Szabo A."/>
            <person name="Toumi M."/>
            <person name="Toth E."/>
        </authorList>
    </citation>
    <scope>NUCLEOTIDE SEQUENCE [LARGE SCALE GENOMIC DNA]</scope>
    <source>
        <strain evidence="1 3">S14E4C</strain>
    </source>
</reference>
<dbReference type="Proteomes" id="UP001056132">
    <property type="component" value="Chromosome 1"/>
</dbReference>
<evidence type="ECO:0000313" key="3">
    <source>
        <dbReference type="Proteomes" id="UP000318943"/>
    </source>
</evidence>
<evidence type="ECO:0000313" key="4">
    <source>
        <dbReference type="Proteomes" id="UP001056132"/>
    </source>
</evidence>
<dbReference type="EMBL" id="CP097330">
    <property type="protein sequence ID" value="URF05360.1"/>
    <property type="molecule type" value="Genomic_DNA"/>
</dbReference>
<reference evidence="2" key="3">
    <citation type="submission" date="2022-05" db="EMBL/GenBank/DDBJ databases">
        <authorList>
            <person name="Kunte H.-J."/>
        </authorList>
    </citation>
    <scope>NUCLEOTIDE SEQUENCE</scope>
    <source>
        <strain evidence="2">G5</strain>
    </source>
</reference>
<dbReference type="RefSeq" id="WP_144195833.1">
    <property type="nucleotide sequence ID" value="NZ_CAJPVH010000007.1"/>
</dbReference>
<dbReference type="Proteomes" id="UP000318943">
    <property type="component" value="Unassembled WGS sequence"/>
</dbReference>
<accession>A0AAE9I2J7</accession>
<evidence type="ECO:0008006" key="5">
    <source>
        <dbReference type="Google" id="ProtNLM"/>
    </source>
</evidence>
<name>A0AAE9I2J7_9BURK</name>
<proteinExistence type="predicted"/>
<evidence type="ECO:0000313" key="2">
    <source>
        <dbReference type="EMBL" id="URF05360.1"/>
    </source>
</evidence>
<organism evidence="2 4">
    <name type="scientific">Cupriavidus campinensis</name>
    <dbReference type="NCBI Taxonomy" id="151783"/>
    <lineage>
        <taxon>Bacteria</taxon>
        <taxon>Pseudomonadati</taxon>
        <taxon>Pseudomonadota</taxon>
        <taxon>Betaproteobacteria</taxon>
        <taxon>Burkholderiales</taxon>
        <taxon>Burkholderiaceae</taxon>
        <taxon>Cupriavidus</taxon>
    </lineage>
</organism>
<protein>
    <recommendedName>
        <fullName evidence="5">Ribosomal protein S3AE</fullName>
    </recommendedName>
</protein>
<dbReference type="EMBL" id="VCIZ01000001">
    <property type="protein sequence ID" value="TSP14542.1"/>
    <property type="molecule type" value="Genomic_DNA"/>
</dbReference>
<keyword evidence="3" id="KW-1185">Reference proteome</keyword>
<gene>
    <name evidence="1" type="ORF">FGG12_02505</name>
    <name evidence="2" type="ORF">M5D45_05990</name>
</gene>
<sequence length="132" mass="14917">MDFPFPIRQECPPGACVCNREVLLDDPQADHRILRLTLQEEKKLVARLEQVASLEELRRMEARMAELLGIEVTITPSANEVRTTRGFRIELADRPGLCRKTRQNIPAAIRRSMDAHPEIAYAILDQGDLLGG</sequence>
<dbReference type="AlphaFoldDB" id="A0AAE9I2J7"/>
<dbReference type="KEGG" id="ccam:M5D45_05990"/>
<reference evidence="2" key="2">
    <citation type="journal article" date="2022" name="Microbiol. Resour. Announc.">
        <title>Genome Sequence of Cupriavidus campinensis Strain G5, a Member of a Bacterial Consortium Capable of Polyethylene Degradation.</title>
        <authorList>
            <person name="Schneider B."/>
            <person name="Pfeiffer F."/>
            <person name="Dyall-Smith M."/>
            <person name="Kunte H.J."/>
        </authorList>
    </citation>
    <scope>NUCLEOTIDE SEQUENCE</scope>
    <source>
        <strain evidence="2">G5</strain>
    </source>
</reference>